<reference evidence="3 4" key="1">
    <citation type="submission" date="2024-04" db="EMBL/GenBank/DDBJ databases">
        <title>Genome assembly C_amara_ONT_v2.</title>
        <authorList>
            <person name="Yant L."/>
            <person name="Moore C."/>
            <person name="Slenker M."/>
        </authorList>
    </citation>
    <scope>NUCLEOTIDE SEQUENCE [LARGE SCALE GENOMIC DNA]</scope>
    <source>
        <tissue evidence="3">Leaf</tissue>
    </source>
</reference>
<sequence length="107" mass="11989">METCKKNMLFMYFGVLLFLSFQVSYVSSVTDTISINQTLSVSQTIVSGGDTIVSSGDIFELGLFNPTPGAIGFLYIGMWYKQISPRTIVWVANRESPVRSEKRSFEL</sequence>
<evidence type="ECO:0000256" key="1">
    <source>
        <dbReference type="SAM" id="SignalP"/>
    </source>
</evidence>
<protein>
    <submittedName>
        <fullName evidence="3">G-type lectin S-receptor-like serine/threonine-protein kinase</fullName>
    </submittedName>
</protein>
<dbReference type="PROSITE" id="PS50927">
    <property type="entry name" value="BULB_LECTIN"/>
    <property type="match status" value="1"/>
</dbReference>
<proteinExistence type="predicted"/>
<feature type="signal peptide" evidence="1">
    <location>
        <begin position="1"/>
        <end position="28"/>
    </location>
</feature>
<organism evidence="3 4">
    <name type="scientific">Cardamine amara subsp. amara</name>
    <dbReference type="NCBI Taxonomy" id="228776"/>
    <lineage>
        <taxon>Eukaryota</taxon>
        <taxon>Viridiplantae</taxon>
        <taxon>Streptophyta</taxon>
        <taxon>Embryophyta</taxon>
        <taxon>Tracheophyta</taxon>
        <taxon>Spermatophyta</taxon>
        <taxon>Magnoliopsida</taxon>
        <taxon>eudicotyledons</taxon>
        <taxon>Gunneridae</taxon>
        <taxon>Pentapetalae</taxon>
        <taxon>rosids</taxon>
        <taxon>malvids</taxon>
        <taxon>Brassicales</taxon>
        <taxon>Brassicaceae</taxon>
        <taxon>Cardamineae</taxon>
        <taxon>Cardamine</taxon>
    </lineage>
</organism>
<feature type="chain" id="PRO_5044793138" evidence="1">
    <location>
        <begin position="29"/>
        <end position="107"/>
    </location>
</feature>
<dbReference type="InterPro" id="IPR001480">
    <property type="entry name" value="Bulb-type_lectin_dom"/>
</dbReference>
<keyword evidence="4" id="KW-1185">Reference proteome</keyword>
<dbReference type="PANTHER" id="PTHR32444:SF247">
    <property type="entry name" value="OS01G0958200 PROTEIN"/>
    <property type="match status" value="1"/>
</dbReference>
<dbReference type="Proteomes" id="UP001558713">
    <property type="component" value="Unassembled WGS sequence"/>
</dbReference>
<comment type="caution">
    <text evidence="3">The sequence shown here is derived from an EMBL/GenBank/DDBJ whole genome shotgun (WGS) entry which is preliminary data.</text>
</comment>
<name>A0ABD1B2M7_CARAN</name>
<evidence type="ECO:0000313" key="3">
    <source>
        <dbReference type="EMBL" id="KAL1213227.1"/>
    </source>
</evidence>
<keyword evidence="1" id="KW-0732">Signal</keyword>
<accession>A0ABD1B2M7</accession>
<gene>
    <name evidence="3" type="ORF">V5N11_015687</name>
</gene>
<dbReference type="EMBL" id="JBANAX010000348">
    <property type="protein sequence ID" value="KAL1213227.1"/>
    <property type="molecule type" value="Genomic_DNA"/>
</dbReference>
<feature type="domain" description="Bulb-type lectin" evidence="2">
    <location>
        <begin position="30"/>
        <end position="107"/>
    </location>
</feature>
<dbReference type="AlphaFoldDB" id="A0ABD1B2M7"/>
<evidence type="ECO:0000259" key="2">
    <source>
        <dbReference type="PROSITE" id="PS50927"/>
    </source>
</evidence>
<dbReference type="PANTHER" id="PTHR32444">
    <property type="entry name" value="BULB-TYPE LECTIN DOMAIN-CONTAINING PROTEIN"/>
    <property type="match status" value="1"/>
</dbReference>
<evidence type="ECO:0000313" key="4">
    <source>
        <dbReference type="Proteomes" id="UP001558713"/>
    </source>
</evidence>